<comment type="similarity">
    <text evidence="2 13">Belongs to the fatty acid desaturase type 1 family.</text>
</comment>
<dbReference type="InterPro" id="IPR001522">
    <property type="entry name" value="FADS-1_CS"/>
</dbReference>
<feature type="transmembrane region" description="Helical" evidence="15">
    <location>
        <begin position="125"/>
        <end position="149"/>
    </location>
</feature>
<keyword evidence="3 13" id="KW-0444">Lipid biosynthesis</keyword>
<evidence type="ECO:0000313" key="20">
    <source>
        <dbReference type="RefSeq" id="XP_028138494.1"/>
    </source>
</evidence>
<dbReference type="GO" id="GO:0005789">
    <property type="term" value="C:endoplasmic reticulum membrane"/>
    <property type="evidence" value="ECO:0007669"/>
    <property type="project" value="TreeGrafter"/>
</dbReference>
<dbReference type="AlphaFoldDB" id="A0A6P7G087"/>
<evidence type="ECO:0000256" key="4">
    <source>
        <dbReference type="ARBA" id="ARBA00022692"/>
    </source>
</evidence>
<keyword evidence="18" id="KW-1185">Reference proteome</keyword>
<evidence type="ECO:0000313" key="18">
    <source>
        <dbReference type="Proteomes" id="UP001652700"/>
    </source>
</evidence>
<evidence type="ECO:0000256" key="13">
    <source>
        <dbReference type="RuleBase" id="RU000581"/>
    </source>
</evidence>
<keyword evidence="12 13" id="KW-0275">Fatty acid biosynthesis</keyword>
<dbReference type="GO" id="GO:0006636">
    <property type="term" value="P:unsaturated fatty acid biosynthetic process"/>
    <property type="evidence" value="ECO:0007669"/>
    <property type="project" value="TreeGrafter"/>
</dbReference>
<comment type="cofactor">
    <cofactor evidence="13">
        <name>Fe(2+)</name>
        <dbReference type="ChEBI" id="CHEBI:29033"/>
    </cofactor>
</comment>
<feature type="domain" description="Fatty acid desaturase" evidence="16">
    <location>
        <begin position="155"/>
        <end position="360"/>
    </location>
</feature>
<organism evidence="19">
    <name type="scientific">Diabrotica virgifera virgifera</name>
    <name type="common">western corn rootworm</name>
    <dbReference type="NCBI Taxonomy" id="50390"/>
    <lineage>
        <taxon>Eukaryota</taxon>
        <taxon>Metazoa</taxon>
        <taxon>Ecdysozoa</taxon>
        <taxon>Arthropoda</taxon>
        <taxon>Hexapoda</taxon>
        <taxon>Insecta</taxon>
        <taxon>Pterygota</taxon>
        <taxon>Neoptera</taxon>
        <taxon>Endopterygota</taxon>
        <taxon>Coleoptera</taxon>
        <taxon>Polyphaga</taxon>
        <taxon>Cucujiformia</taxon>
        <taxon>Chrysomeloidea</taxon>
        <taxon>Chrysomelidae</taxon>
        <taxon>Galerucinae</taxon>
        <taxon>Diabroticina</taxon>
        <taxon>Diabroticites</taxon>
        <taxon>Diabrotica</taxon>
    </lineage>
</organism>
<accession>A0A6P7G087</accession>
<keyword evidence="5" id="KW-0479">Metal-binding</keyword>
<dbReference type="Proteomes" id="UP001652700">
    <property type="component" value="Unplaced"/>
</dbReference>
<reference evidence="19 20" key="1">
    <citation type="submission" date="2025-04" db="UniProtKB">
        <authorList>
            <consortium name="RefSeq"/>
        </authorList>
    </citation>
    <scope>IDENTIFICATION</scope>
    <source>
        <tissue evidence="19 20">Whole insect</tissue>
    </source>
</reference>
<dbReference type="PANTHER" id="PTHR11351">
    <property type="entry name" value="ACYL-COA DESATURASE"/>
    <property type="match status" value="1"/>
</dbReference>
<feature type="transmembrane region" description="Helical" evidence="15">
    <location>
        <begin position="155"/>
        <end position="175"/>
    </location>
</feature>
<feature type="region of interest" description="Disordered" evidence="14">
    <location>
        <begin position="41"/>
        <end position="65"/>
    </location>
</feature>
<keyword evidence="9" id="KW-0408">Iron</keyword>
<keyword evidence="8 13" id="KW-0560">Oxidoreductase</keyword>
<dbReference type="CDD" id="cd03505">
    <property type="entry name" value="Delta9-FADS-like"/>
    <property type="match status" value="1"/>
</dbReference>
<dbReference type="EnsemblMetazoa" id="XM_050646724.1">
    <property type="protein sequence ID" value="XP_050502681.1"/>
    <property type="gene ID" value="LOC126881966"/>
</dbReference>
<evidence type="ECO:0000256" key="11">
    <source>
        <dbReference type="ARBA" id="ARBA00023136"/>
    </source>
</evidence>
<dbReference type="PRINTS" id="PR00075">
    <property type="entry name" value="FACDDSATRASE"/>
</dbReference>
<evidence type="ECO:0000256" key="9">
    <source>
        <dbReference type="ARBA" id="ARBA00023004"/>
    </source>
</evidence>
<comment type="domain">
    <text evidence="13">The histidine box domains are involved in binding the catalytic metal ions.</text>
</comment>
<feature type="compositionally biased region" description="Acidic residues" evidence="14">
    <location>
        <begin position="55"/>
        <end position="65"/>
    </location>
</feature>
<dbReference type="PANTHER" id="PTHR11351:SF21">
    <property type="entry name" value="GH07782P"/>
    <property type="match status" value="1"/>
</dbReference>
<comment type="subcellular location">
    <subcellularLocation>
        <location evidence="1">Membrane</location>
        <topology evidence="1">Multi-pass membrane protein</topology>
    </subcellularLocation>
</comment>
<feature type="compositionally biased region" description="Basic and acidic residues" evidence="14">
    <location>
        <begin position="44"/>
        <end position="54"/>
    </location>
</feature>
<evidence type="ECO:0000259" key="16">
    <source>
        <dbReference type="Pfam" id="PF00487"/>
    </source>
</evidence>
<evidence type="ECO:0000313" key="19">
    <source>
        <dbReference type="RefSeq" id="XP_028138493.1"/>
    </source>
</evidence>
<evidence type="ECO:0000313" key="17">
    <source>
        <dbReference type="EnsemblMetazoa" id="XP_050502674.1"/>
    </source>
</evidence>
<evidence type="ECO:0000256" key="7">
    <source>
        <dbReference type="ARBA" id="ARBA00022989"/>
    </source>
</evidence>
<evidence type="ECO:0000256" key="1">
    <source>
        <dbReference type="ARBA" id="ARBA00004141"/>
    </source>
</evidence>
<evidence type="ECO:0000256" key="2">
    <source>
        <dbReference type="ARBA" id="ARBA00009295"/>
    </source>
</evidence>
<evidence type="ECO:0000256" key="6">
    <source>
        <dbReference type="ARBA" id="ARBA00022832"/>
    </source>
</evidence>
<dbReference type="InterPro" id="IPR005804">
    <property type="entry name" value="FA_desaturase_dom"/>
</dbReference>
<evidence type="ECO:0000256" key="15">
    <source>
        <dbReference type="SAM" id="Phobius"/>
    </source>
</evidence>
<evidence type="ECO:0000256" key="10">
    <source>
        <dbReference type="ARBA" id="ARBA00023098"/>
    </source>
</evidence>
<name>A0A6P7G087_DIAVI</name>
<evidence type="ECO:0000256" key="3">
    <source>
        <dbReference type="ARBA" id="ARBA00022516"/>
    </source>
</evidence>
<keyword evidence="6" id="KW-0276">Fatty acid metabolism</keyword>
<dbReference type="InterPro" id="IPR015876">
    <property type="entry name" value="Acyl-CoA_DS"/>
</dbReference>
<evidence type="ECO:0000256" key="14">
    <source>
        <dbReference type="SAM" id="MobiDB-lite"/>
    </source>
</evidence>
<dbReference type="GO" id="GO:0004768">
    <property type="term" value="F:stearoyl-CoA 9-desaturase activity"/>
    <property type="evidence" value="ECO:0007669"/>
    <property type="project" value="TreeGrafter"/>
</dbReference>
<keyword evidence="7 15" id="KW-1133">Transmembrane helix</keyword>
<evidence type="ECO:0000256" key="12">
    <source>
        <dbReference type="ARBA" id="ARBA00023160"/>
    </source>
</evidence>
<dbReference type="EnsemblMetazoa" id="XM_050646717.1">
    <property type="protein sequence ID" value="XP_050502674.1"/>
    <property type="gene ID" value="LOC126881966"/>
</dbReference>
<dbReference type="Pfam" id="PF00487">
    <property type="entry name" value="FA_desaturase"/>
    <property type="match status" value="1"/>
</dbReference>
<sequence>MIATLTQLSDESQPLVRDPVSKTILTLPKCNGNELPIVSTSNISKEELEKPKETEELEELDELEEVGDANEISDISDISDEEENVENNNNVENIKDDAGENNKNQKPLPNYEKYKFLFWEFETPIIWVSVFFIFLWHALSVYMVCTFPLMDEIPLVLYATVIGGISGFGVTGGAHRYFTHRAYKARLPLKIILLICYSVAGQNTLYDWVRDHRVHHRFSETDADPHNAKRGFFFSHVGWLMMRKHPEVIRKGRMINLKDITEDPWVAFNVKYWFWCKLFCCFIIPSSIPPLLWGESWYHSICAICFVRYVISLNSTWAVNSFAHFFGNKPYDKTIRPSENLAVSLFAMGEGYHNYHHTFPWDYRAAELGQMLNVTTMWINIFEKIGWAYELRAPTSDMIQKITRNRGDGSHLKWGHKVPKTYSCPVATEVRKEQ</sequence>
<evidence type="ECO:0000256" key="8">
    <source>
        <dbReference type="ARBA" id="ARBA00023002"/>
    </source>
</evidence>
<keyword evidence="10" id="KW-0443">Lipid metabolism</keyword>
<keyword evidence="4 13" id="KW-0812">Transmembrane</keyword>
<protein>
    <submittedName>
        <fullName evidence="19 20">Stearoyl-CoA desaturase 5-like</fullName>
    </submittedName>
</protein>
<proteinExistence type="inferred from homology"/>
<gene>
    <name evidence="19 20" type="primary">LOC114332909</name>
</gene>
<dbReference type="PROSITE" id="PS00476">
    <property type="entry name" value="FATTY_ACID_DESATUR_1"/>
    <property type="match status" value="1"/>
</dbReference>
<dbReference type="OrthoDB" id="10260134at2759"/>
<dbReference type="GO" id="GO:0005506">
    <property type="term" value="F:iron ion binding"/>
    <property type="evidence" value="ECO:0007669"/>
    <property type="project" value="TreeGrafter"/>
</dbReference>
<keyword evidence="11 15" id="KW-0472">Membrane</keyword>
<evidence type="ECO:0000256" key="5">
    <source>
        <dbReference type="ARBA" id="ARBA00022723"/>
    </source>
</evidence>
<feature type="transmembrane region" description="Helical" evidence="15">
    <location>
        <begin position="187"/>
        <end position="206"/>
    </location>
</feature>
<reference evidence="17" key="2">
    <citation type="submission" date="2025-05" db="UniProtKB">
        <authorList>
            <consortium name="EnsemblMetazoa"/>
        </authorList>
    </citation>
    <scope>IDENTIFICATION</scope>
</reference>
<dbReference type="RefSeq" id="XP_028138493.1">
    <property type="nucleotide sequence ID" value="XM_028282692.1"/>
</dbReference>
<dbReference type="RefSeq" id="XP_028138494.1">
    <property type="nucleotide sequence ID" value="XM_028282693.1"/>
</dbReference>